<reference evidence="3 4" key="2">
    <citation type="submission" date="2018-06" db="EMBL/GenBank/DDBJ databases">
        <authorList>
            <consortium name="Pathogen Informatics"/>
            <person name="Doyle S."/>
        </authorList>
    </citation>
    <scope>NUCLEOTIDE SEQUENCE [LARGE SCALE GENOMIC DNA]</scope>
    <source>
        <strain evidence="3 4">NCTC10476</strain>
    </source>
</reference>
<dbReference type="AlphaFoldDB" id="A0A085UB15"/>
<dbReference type="GeneID" id="66880629"/>
<dbReference type="EMBL" id="LN681231">
    <property type="protein sequence ID" value="CEK28754.1"/>
    <property type="molecule type" value="Genomic_DNA"/>
</dbReference>
<gene>
    <name evidence="2" type="ORF">CSF007_15155</name>
    <name evidence="3" type="ORF">NCTC10476_02694</name>
</gene>
<keyword evidence="1" id="KW-0472">Membrane</keyword>
<accession>A0A085UB15</accession>
<feature type="transmembrane region" description="Helical" evidence="1">
    <location>
        <begin position="406"/>
        <end position="423"/>
    </location>
</feature>
<keyword evidence="4" id="KW-1185">Reference proteome</keyword>
<feature type="transmembrane region" description="Helical" evidence="1">
    <location>
        <begin position="294"/>
        <end position="313"/>
    </location>
</feature>
<evidence type="ECO:0000256" key="1">
    <source>
        <dbReference type="SAM" id="Phobius"/>
    </source>
</evidence>
<keyword evidence="1" id="KW-1133">Transmembrane helix</keyword>
<dbReference type="Proteomes" id="UP000255169">
    <property type="component" value="Unassembled WGS sequence"/>
</dbReference>
<evidence type="ECO:0000313" key="4">
    <source>
        <dbReference type="Proteomes" id="UP000255169"/>
    </source>
</evidence>
<dbReference type="PATRIC" id="fig|29486.44.peg.159"/>
<proteinExistence type="predicted"/>
<evidence type="ECO:0000313" key="3">
    <source>
        <dbReference type="EMBL" id="SUQ01343.1"/>
    </source>
</evidence>
<evidence type="ECO:0000313" key="2">
    <source>
        <dbReference type="EMBL" id="CEK28754.1"/>
    </source>
</evidence>
<evidence type="ECO:0008006" key="5">
    <source>
        <dbReference type="Google" id="ProtNLM"/>
    </source>
</evidence>
<organism evidence="3 4">
    <name type="scientific">Yersinia ruckeri</name>
    <dbReference type="NCBI Taxonomy" id="29486"/>
    <lineage>
        <taxon>Bacteria</taxon>
        <taxon>Pseudomonadati</taxon>
        <taxon>Pseudomonadota</taxon>
        <taxon>Gammaproteobacteria</taxon>
        <taxon>Enterobacterales</taxon>
        <taxon>Yersiniaceae</taxon>
        <taxon>Yersinia</taxon>
    </lineage>
</organism>
<name>A0A085UB15_YERRU</name>
<feature type="transmembrane region" description="Helical" evidence="1">
    <location>
        <begin position="356"/>
        <end position="372"/>
    </location>
</feature>
<dbReference type="EMBL" id="UHJG01000001">
    <property type="protein sequence ID" value="SUQ01343.1"/>
    <property type="molecule type" value="Genomic_DNA"/>
</dbReference>
<dbReference type="RefSeq" id="WP_038240961.1">
    <property type="nucleotide sequence ID" value="NZ_CABIHT010000027.1"/>
</dbReference>
<sequence length="600" mass="66690">MTLFYGAIGLALCVSLAGFSWPEKSRIELLNKIVLSSAKSMWLSWLLVFLSYWLNLGNLSFFILILVLVVTLWSLKRTTGILVYFNFHTLLLLTILIVIGCILSPVSAIKSLADGQVVLSGWDVNASWNNWAIQLFNNTYHPYSAAYPIFIPGLWSLIYKAQGSPMIWVLSKFLLVVFPVIIILQNVMLAVAKRTVAAVLIFILLWGVILNNSLLLSGLADPIVMMLTLISGIAIYLAGNANQEDDQADHYTLSAALFAGVGAITKQPGVLSALIVGTALLLIGLRGSKRLSWYIIRLLSLIVPMITFMHIFSTATAQPEPLGNLTHLMNLATSASAGGSIYMHSWTNVISMFGKFPLFLMLTFAAFNLIALKRTLNQIGLIYLLGAGIAFVVYSNCCSYDERNGWFLIAMLGVSAICGASIFESGVIKELLSLRKIASFFSKWRCKWAFNTRTLTVARFQLLAIVFTVIFSGLLQFFVGEQRFINIAKEGRRNIVWPTVNNLIYATLDTLGDGVIITNYQFVNILPDIESRYKMCANIECVLDTAEKFPGSRVLIGPDSFDYPTLRTYLKPEDYLLTEVNHGFSITRSLTHSDLELIRK</sequence>
<feature type="transmembrane region" description="Helical" evidence="1">
    <location>
        <begin position="42"/>
        <end position="75"/>
    </location>
</feature>
<feature type="transmembrane region" description="Helical" evidence="1">
    <location>
        <begin position="251"/>
        <end position="282"/>
    </location>
</feature>
<protein>
    <recommendedName>
        <fullName evidence="5">Glycosyltransferase RgtA/B/C/D-like domain-containing protein</fullName>
    </recommendedName>
</protein>
<keyword evidence="1" id="KW-0812">Transmembrane</keyword>
<dbReference type="OrthoDB" id="3078613at2"/>
<feature type="transmembrane region" description="Helical" evidence="1">
    <location>
        <begin position="87"/>
        <end position="109"/>
    </location>
</feature>
<feature type="transmembrane region" description="Helical" evidence="1">
    <location>
        <begin position="378"/>
        <end position="394"/>
    </location>
</feature>
<feature type="transmembrane region" description="Helical" evidence="1">
    <location>
        <begin position="460"/>
        <end position="479"/>
    </location>
</feature>
<feature type="transmembrane region" description="Helical" evidence="1">
    <location>
        <begin position="196"/>
        <end position="216"/>
    </location>
</feature>
<feature type="transmembrane region" description="Helical" evidence="1">
    <location>
        <begin position="166"/>
        <end position="184"/>
    </location>
</feature>
<feature type="transmembrane region" description="Helical" evidence="1">
    <location>
        <begin position="140"/>
        <end position="159"/>
    </location>
</feature>
<reference evidence="2" key="1">
    <citation type="journal article" date="2015" name="Genome Announc.">
        <title>Complete Genome Sequence of Yersinia ruckeri Strain CSF007-82, Etiologic Agent of Red Mouth Disease in Salmonid Fish.</title>
        <authorList>
            <person name="Nelson M.C."/>
            <person name="LaPatra S.E."/>
            <person name="Welch T.J."/>
            <person name="Graf J."/>
        </authorList>
    </citation>
    <scope>NUCLEOTIDE SEQUENCE</scope>
    <source>
        <strain evidence="2">CSF007-82</strain>
    </source>
</reference>
<feature type="transmembrane region" description="Helical" evidence="1">
    <location>
        <begin position="223"/>
        <end position="239"/>
    </location>
</feature>